<accession>A0A7R9GH08</accession>
<organism evidence="2">
    <name type="scientific">Notodromas monacha</name>
    <dbReference type="NCBI Taxonomy" id="399045"/>
    <lineage>
        <taxon>Eukaryota</taxon>
        <taxon>Metazoa</taxon>
        <taxon>Ecdysozoa</taxon>
        <taxon>Arthropoda</taxon>
        <taxon>Crustacea</taxon>
        <taxon>Oligostraca</taxon>
        <taxon>Ostracoda</taxon>
        <taxon>Podocopa</taxon>
        <taxon>Podocopida</taxon>
        <taxon>Cypridocopina</taxon>
        <taxon>Cypridoidea</taxon>
        <taxon>Cyprididae</taxon>
        <taxon>Notodromas</taxon>
    </lineage>
</organism>
<reference evidence="2" key="1">
    <citation type="submission" date="2020-11" db="EMBL/GenBank/DDBJ databases">
        <authorList>
            <person name="Tran Van P."/>
        </authorList>
    </citation>
    <scope>NUCLEOTIDE SEQUENCE</scope>
</reference>
<dbReference type="InterPro" id="IPR043160">
    <property type="entry name" value="Dynein_C_barrel"/>
</dbReference>
<evidence type="ECO:0000313" key="3">
    <source>
        <dbReference type="Proteomes" id="UP000678499"/>
    </source>
</evidence>
<dbReference type="PANTHER" id="PTHR45703:SF22">
    <property type="entry name" value="DYNEIN CYTOPLASMIC 2 HEAVY CHAIN 1"/>
    <property type="match status" value="1"/>
</dbReference>
<evidence type="ECO:0000313" key="2">
    <source>
        <dbReference type="EMBL" id="CAD7282112.1"/>
    </source>
</evidence>
<sequence>MKGAKLPVTITGLLLEGCRFDGASLRDNAADSATISPLPSVTIAWVPQDSAVIYESRNTVWLPVYMDLRRNNMLMKLALPSGGEVSHWLQAGVAIFLNG</sequence>
<dbReference type="Gene3D" id="3.10.490.20">
    <property type="match status" value="1"/>
</dbReference>
<dbReference type="GO" id="GO:0030286">
    <property type="term" value="C:dynein complex"/>
    <property type="evidence" value="ECO:0007669"/>
    <property type="project" value="InterPro"/>
</dbReference>
<evidence type="ECO:0000259" key="1">
    <source>
        <dbReference type="Pfam" id="PF18199"/>
    </source>
</evidence>
<dbReference type="PANTHER" id="PTHR45703">
    <property type="entry name" value="DYNEIN HEAVY CHAIN"/>
    <property type="match status" value="1"/>
</dbReference>
<keyword evidence="3" id="KW-1185">Reference proteome</keyword>
<name>A0A7R9GH08_9CRUS</name>
<dbReference type="InterPro" id="IPR026983">
    <property type="entry name" value="DHC"/>
</dbReference>
<dbReference type="GO" id="GO:0051959">
    <property type="term" value="F:dynein light intermediate chain binding"/>
    <property type="evidence" value="ECO:0007669"/>
    <property type="project" value="InterPro"/>
</dbReference>
<gene>
    <name evidence="2" type="ORF">NMOB1V02_LOCUS9744</name>
</gene>
<feature type="domain" description="Dynein heavy chain C-terminal" evidence="1">
    <location>
        <begin position="8"/>
        <end position="97"/>
    </location>
</feature>
<dbReference type="InterPro" id="IPR041228">
    <property type="entry name" value="Dynein_C"/>
</dbReference>
<dbReference type="EMBL" id="CAJPEX010003487">
    <property type="protein sequence ID" value="CAG0922264.1"/>
    <property type="molecule type" value="Genomic_DNA"/>
</dbReference>
<dbReference type="GO" id="GO:0045505">
    <property type="term" value="F:dynein intermediate chain binding"/>
    <property type="evidence" value="ECO:0007669"/>
    <property type="project" value="InterPro"/>
</dbReference>
<proteinExistence type="predicted"/>
<dbReference type="EMBL" id="OA885524">
    <property type="protein sequence ID" value="CAD7282112.1"/>
    <property type="molecule type" value="Genomic_DNA"/>
</dbReference>
<dbReference type="OrthoDB" id="10252139at2759"/>
<protein>
    <recommendedName>
        <fullName evidence="1">Dynein heavy chain C-terminal domain-containing protein</fullName>
    </recommendedName>
</protein>
<dbReference type="Pfam" id="PF18199">
    <property type="entry name" value="Dynein_C"/>
    <property type="match status" value="1"/>
</dbReference>
<dbReference type="Proteomes" id="UP000678499">
    <property type="component" value="Unassembled WGS sequence"/>
</dbReference>
<dbReference type="AlphaFoldDB" id="A0A7R9GH08"/>
<dbReference type="GO" id="GO:0007018">
    <property type="term" value="P:microtubule-based movement"/>
    <property type="evidence" value="ECO:0007669"/>
    <property type="project" value="InterPro"/>
</dbReference>